<name>A0A5K7YGK9_9BACT</name>
<dbReference type="Gene3D" id="1.10.10.10">
    <property type="entry name" value="Winged helix-like DNA-binding domain superfamily/Winged helix DNA-binding domain"/>
    <property type="match status" value="1"/>
</dbReference>
<feature type="domain" description="Transcription regulator TrmB N-terminal" evidence="1">
    <location>
        <begin position="7"/>
        <end position="61"/>
    </location>
</feature>
<evidence type="ECO:0000259" key="2">
    <source>
        <dbReference type="Pfam" id="PF11495"/>
    </source>
</evidence>
<dbReference type="Proteomes" id="UP000427906">
    <property type="component" value="Chromosome"/>
</dbReference>
<reference evidence="3 4" key="1">
    <citation type="submission" date="2019-11" db="EMBL/GenBank/DDBJ databases">
        <title>Comparative genomics of hydrocarbon-degrading Desulfosarcina strains.</title>
        <authorList>
            <person name="Watanabe M."/>
            <person name="Kojima H."/>
            <person name="Fukui M."/>
        </authorList>
    </citation>
    <scope>NUCLEOTIDE SEQUENCE [LARGE SCALE GENOMIC DNA]</scope>
    <source>
        <strain evidence="3 4">PL12</strain>
    </source>
</reference>
<dbReference type="RefSeq" id="WP_155315934.1">
    <property type="nucleotide sequence ID" value="NZ_AP021874.1"/>
</dbReference>
<dbReference type="Pfam" id="PF11495">
    <property type="entry name" value="Regulator_TrmB"/>
    <property type="match status" value="1"/>
</dbReference>
<feature type="domain" description="Transcription regulator TrmB C-terminal" evidence="2">
    <location>
        <begin position="105"/>
        <end position="169"/>
    </location>
</feature>
<evidence type="ECO:0000259" key="1">
    <source>
        <dbReference type="Pfam" id="PF01978"/>
    </source>
</evidence>
<dbReference type="Pfam" id="PF01978">
    <property type="entry name" value="TrmB"/>
    <property type="match status" value="1"/>
</dbReference>
<dbReference type="PANTHER" id="PTHR34293">
    <property type="entry name" value="HTH-TYPE TRANSCRIPTIONAL REGULATOR TRMBL2"/>
    <property type="match status" value="1"/>
</dbReference>
<dbReference type="KEGG" id="dalk:DSCA_16330"/>
<protein>
    <submittedName>
        <fullName evidence="3">Transcriptional regulator</fullName>
    </submittedName>
</protein>
<dbReference type="InterPro" id="IPR036388">
    <property type="entry name" value="WH-like_DNA-bd_sf"/>
</dbReference>
<dbReference type="InterPro" id="IPR051797">
    <property type="entry name" value="TrmB-like"/>
</dbReference>
<gene>
    <name evidence="3" type="ORF">DSCA_16330</name>
</gene>
<dbReference type="SUPFAM" id="SSF46785">
    <property type="entry name" value="Winged helix' DNA-binding domain"/>
    <property type="match status" value="1"/>
</dbReference>
<keyword evidence="4" id="KW-1185">Reference proteome</keyword>
<organism evidence="3 4">
    <name type="scientific">Desulfosarcina alkanivorans</name>
    <dbReference type="NCBI Taxonomy" id="571177"/>
    <lineage>
        <taxon>Bacteria</taxon>
        <taxon>Pseudomonadati</taxon>
        <taxon>Thermodesulfobacteriota</taxon>
        <taxon>Desulfobacteria</taxon>
        <taxon>Desulfobacterales</taxon>
        <taxon>Desulfosarcinaceae</taxon>
        <taxon>Desulfosarcina</taxon>
    </lineage>
</organism>
<sequence>MQTSYNLATLGLSDYAIRTYLSLLEDFPTNGSQLSKRSGIPRARIYDVLQTLRRRGFVAEASKGTFVPLPPDELIKQLRQDHEKDLDRFKQLVDRVRAPADHDFIWTVTGYHRVLDKAVEMIESARREIYIRLFPQEAEKLVQSLKKAEKRAVQVKCIFMEPFPRTFAIQVTHPQHEVVERNLGGRSFDLVVDKAEFIGGLFTAGDIDTCRINWGRNRWFVTTGRDSLRHDFFHYFLYKIHTLHQPLDDNEKRFYEMIQNDM</sequence>
<dbReference type="InterPro" id="IPR002831">
    <property type="entry name" value="Tscrpt_reg_TrmB_N"/>
</dbReference>
<dbReference type="AlphaFoldDB" id="A0A5K7YGK9"/>
<dbReference type="InterPro" id="IPR036390">
    <property type="entry name" value="WH_DNA-bd_sf"/>
</dbReference>
<dbReference type="CDD" id="cd09124">
    <property type="entry name" value="PLDc_like_TrmB_middle"/>
    <property type="match status" value="1"/>
</dbReference>
<evidence type="ECO:0000313" key="4">
    <source>
        <dbReference type="Proteomes" id="UP000427906"/>
    </source>
</evidence>
<proteinExistence type="predicted"/>
<dbReference type="Gene3D" id="3.30.870.10">
    <property type="entry name" value="Endonuclease Chain A"/>
    <property type="match status" value="1"/>
</dbReference>
<dbReference type="OrthoDB" id="1493540at2"/>
<accession>A0A5K7YGK9</accession>
<dbReference type="EMBL" id="AP021874">
    <property type="protein sequence ID" value="BBO67703.1"/>
    <property type="molecule type" value="Genomic_DNA"/>
</dbReference>
<dbReference type="PANTHER" id="PTHR34293:SF1">
    <property type="entry name" value="HTH-TYPE TRANSCRIPTIONAL REGULATOR TRMBL2"/>
    <property type="match status" value="1"/>
</dbReference>
<evidence type="ECO:0000313" key="3">
    <source>
        <dbReference type="EMBL" id="BBO67703.1"/>
    </source>
</evidence>
<dbReference type="InterPro" id="IPR021586">
    <property type="entry name" value="Tscrpt_reg_TrmB_C"/>
</dbReference>
<dbReference type="SUPFAM" id="SSF56024">
    <property type="entry name" value="Phospholipase D/nuclease"/>
    <property type="match status" value="1"/>
</dbReference>